<name>A0A9D2T7X6_9FIRM</name>
<feature type="transmembrane region" description="Helical" evidence="8">
    <location>
        <begin position="116"/>
        <end position="137"/>
    </location>
</feature>
<evidence type="ECO:0000256" key="2">
    <source>
        <dbReference type="ARBA" id="ARBA00022679"/>
    </source>
</evidence>
<dbReference type="AlphaFoldDB" id="A0A9D2T7X6"/>
<feature type="active site" description="Proton donor/acceptor" evidence="6">
    <location>
        <position position="524"/>
    </location>
</feature>
<evidence type="ECO:0000256" key="8">
    <source>
        <dbReference type="SAM" id="Phobius"/>
    </source>
</evidence>
<dbReference type="Gene3D" id="2.40.440.10">
    <property type="entry name" value="L,D-transpeptidase catalytic domain-like"/>
    <property type="match status" value="1"/>
</dbReference>
<dbReference type="CDD" id="cd16913">
    <property type="entry name" value="YkuD_like"/>
    <property type="match status" value="1"/>
</dbReference>
<keyword evidence="8" id="KW-0472">Membrane</keyword>
<comment type="pathway">
    <text evidence="1 6">Cell wall biogenesis; peptidoglycan biosynthesis.</text>
</comment>
<dbReference type="InterPro" id="IPR005490">
    <property type="entry name" value="LD_TPept_cat_dom"/>
</dbReference>
<feature type="compositionally biased region" description="Basic and acidic residues" evidence="7">
    <location>
        <begin position="587"/>
        <end position="596"/>
    </location>
</feature>
<evidence type="ECO:0000256" key="6">
    <source>
        <dbReference type="PROSITE-ProRule" id="PRU01373"/>
    </source>
</evidence>
<evidence type="ECO:0000313" key="11">
    <source>
        <dbReference type="Proteomes" id="UP000823883"/>
    </source>
</evidence>
<dbReference type="GO" id="GO:0071972">
    <property type="term" value="F:peptidoglycan L,D-transpeptidase activity"/>
    <property type="evidence" value="ECO:0007669"/>
    <property type="project" value="TreeGrafter"/>
</dbReference>
<feature type="compositionally biased region" description="Low complexity" evidence="7">
    <location>
        <begin position="632"/>
        <end position="670"/>
    </location>
</feature>
<dbReference type="Pfam" id="PF03734">
    <property type="entry name" value="YkuD"/>
    <property type="match status" value="1"/>
</dbReference>
<dbReference type="SUPFAM" id="SSF141523">
    <property type="entry name" value="L,D-transpeptidase catalytic domain-like"/>
    <property type="match status" value="1"/>
</dbReference>
<feature type="region of interest" description="Disordered" evidence="7">
    <location>
        <begin position="578"/>
        <end position="685"/>
    </location>
</feature>
<dbReference type="InterPro" id="IPR038063">
    <property type="entry name" value="Transpep_catalytic_dom"/>
</dbReference>
<dbReference type="PROSITE" id="PS52029">
    <property type="entry name" value="LD_TPASE"/>
    <property type="match status" value="1"/>
</dbReference>
<keyword evidence="4 6" id="KW-0573">Peptidoglycan synthesis</keyword>
<dbReference type="Gene3D" id="3.10.20.800">
    <property type="match status" value="1"/>
</dbReference>
<evidence type="ECO:0000256" key="5">
    <source>
        <dbReference type="ARBA" id="ARBA00023316"/>
    </source>
</evidence>
<comment type="caution">
    <text evidence="10">The sequence shown here is derived from an EMBL/GenBank/DDBJ whole genome shotgun (WGS) entry which is preliminary data.</text>
</comment>
<keyword evidence="8" id="KW-1133">Transmembrane helix</keyword>
<evidence type="ECO:0000259" key="9">
    <source>
        <dbReference type="PROSITE" id="PS52029"/>
    </source>
</evidence>
<keyword evidence="2" id="KW-0808">Transferase</keyword>
<accession>A0A9D2T7X6</accession>
<reference evidence="10" key="1">
    <citation type="journal article" date="2021" name="PeerJ">
        <title>Extensive microbial diversity within the chicken gut microbiome revealed by metagenomics and culture.</title>
        <authorList>
            <person name="Gilroy R."/>
            <person name="Ravi A."/>
            <person name="Getino M."/>
            <person name="Pursley I."/>
            <person name="Horton D.L."/>
            <person name="Alikhan N.F."/>
            <person name="Baker D."/>
            <person name="Gharbi K."/>
            <person name="Hall N."/>
            <person name="Watson M."/>
            <person name="Adriaenssens E.M."/>
            <person name="Foster-Nyarko E."/>
            <person name="Jarju S."/>
            <person name="Secka A."/>
            <person name="Antonio M."/>
            <person name="Oren A."/>
            <person name="Chaudhuri R.R."/>
            <person name="La Ragione R."/>
            <person name="Hildebrand F."/>
            <person name="Pallen M.J."/>
        </authorList>
    </citation>
    <scope>NUCLEOTIDE SEQUENCE</scope>
    <source>
        <strain evidence="10">CHK183-5548</strain>
    </source>
</reference>
<feature type="region of interest" description="Disordered" evidence="7">
    <location>
        <begin position="1"/>
        <end position="116"/>
    </location>
</feature>
<reference evidence="10" key="2">
    <citation type="submission" date="2021-04" db="EMBL/GenBank/DDBJ databases">
        <authorList>
            <person name="Gilroy R."/>
        </authorList>
    </citation>
    <scope>NUCLEOTIDE SEQUENCE</scope>
    <source>
        <strain evidence="10">CHK183-5548</strain>
    </source>
</reference>
<dbReference type="InterPro" id="IPR050979">
    <property type="entry name" value="LD-transpeptidase"/>
</dbReference>
<dbReference type="Pfam" id="PF12229">
    <property type="entry name" value="PG_binding_4"/>
    <property type="match status" value="1"/>
</dbReference>
<organism evidence="10 11">
    <name type="scientific">Candidatus Lachnoclostridium pullistercoris</name>
    <dbReference type="NCBI Taxonomy" id="2838632"/>
    <lineage>
        <taxon>Bacteria</taxon>
        <taxon>Bacillati</taxon>
        <taxon>Bacillota</taxon>
        <taxon>Clostridia</taxon>
        <taxon>Lachnospirales</taxon>
        <taxon>Lachnospiraceae</taxon>
    </lineage>
</organism>
<feature type="compositionally biased region" description="Basic residues" evidence="7">
    <location>
        <begin position="26"/>
        <end position="35"/>
    </location>
</feature>
<gene>
    <name evidence="10" type="ORF">IAA04_11470</name>
</gene>
<dbReference type="PANTHER" id="PTHR30582:SF33">
    <property type="entry name" value="EXPORTED PROTEIN"/>
    <property type="match status" value="1"/>
</dbReference>
<evidence type="ECO:0000256" key="4">
    <source>
        <dbReference type="ARBA" id="ARBA00022984"/>
    </source>
</evidence>
<dbReference type="GO" id="GO:0016740">
    <property type="term" value="F:transferase activity"/>
    <property type="evidence" value="ECO:0007669"/>
    <property type="project" value="UniProtKB-KW"/>
</dbReference>
<dbReference type="InterPro" id="IPR022029">
    <property type="entry name" value="YoaR-like_PG-bd"/>
</dbReference>
<keyword evidence="3 6" id="KW-0133">Cell shape</keyword>
<dbReference type="InterPro" id="IPR038054">
    <property type="entry name" value="LD_TPept-like_central_sf"/>
</dbReference>
<protein>
    <submittedName>
        <fullName evidence="10">Peptidoglycan binding domain-containing protein</fullName>
    </submittedName>
</protein>
<evidence type="ECO:0000256" key="1">
    <source>
        <dbReference type="ARBA" id="ARBA00004752"/>
    </source>
</evidence>
<dbReference type="PANTHER" id="PTHR30582">
    <property type="entry name" value="L,D-TRANSPEPTIDASE"/>
    <property type="match status" value="1"/>
</dbReference>
<keyword evidence="5 6" id="KW-0961">Cell wall biogenesis/degradation</keyword>
<evidence type="ECO:0000313" key="10">
    <source>
        <dbReference type="EMBL" id="HJC48661.1"/>
    </source>
</evidence>
<keyword evidence="8" id="KW-0812">Transmembrane</keyword>
<dbReference type="GO" id="GO:0018104">
    <property type="term" value="P:peptidoglycan-protein cross-linking"/>
    <property type="evidence" value="ECO:0007669"/>
    <property type="project" value="TreeGrafter"/>
</dbReference>
<dbReference type="SUPFAM" id="SSF143985">
    <property type="entry name" value="L,D-transpeptidase pre-catalytic domain-like"/>
    <property type="match status" value="1"/>
</dbReference>
<dbReference type="GO" id="GO:0005576">
    <property type="term" value="C:extracellular region"/>
    <property type="evidence" value="ECO:0007669"/>
    <property type="project" value="TreeGrafter"/>
</dbReference>
<evidence type="ECO:0000256" key="7">
    <source>
        <dbReference type="SAM" id="MobiDB-lite"/>
    </source>
</evidence>
<dbReference type="EMBL" id="DWWL01000076">
    <property type="protein sequence ID" value="HJC48661.1"/>
    <property type="molecule type" value="Genomic_DNA"/>
</dbReference>
<dbReference type="Proteomes" id="UP000823883">
    <property type="component" value="Unassembled WGS sequence"/>
</dbReference>
<feature type="compositionally biased region" description="Basic and acidic residues" evidence="7">
    <location>
        <begin position="16"/>
        <end position="25"/>
    </location>
</feature>
<feature type="active site" description="Nucleophile" evidence="6">
    <location>
        <position position="545"/>
    </location>
</feature>
<proteinExistence type="predicted"/>
<dbReference type="GO" id="GO:0071555">
    <property type="term" value="P:cell wall organization"/>
    <property type="evidence" value="ECO:0007669"/>
    <property type="project" value="UniProtKB-UniRule"/>
</dbReference>
<feature type="domain" description="L,D-TPase catalytic" evidence="9">
    <location>
        <begin position="450"/>
        <end position="569"/>
    </location>
</feature>
<sequence>MREDLMNNRPETPGEPGRDSAEKASRGRSRKKPGSRGKEQPSAAGTAGEGTDRGQTGAEGSQSQAAGAKRSQAQAAAAEGSQSQAAGAGSGRPQTGTALPPSDQPDSPPSKGKKRAVRAGAAAAAAAVVLAGAYIYIGTTYRNAFFNGTVINGMNVSGKTADEVKEMISQGTEDYVLTLTERGGQTESIEGESIGLKAEFDGTLEQLLAEQNPYGWLAAWIQGRDYELPALVSYDEGRLESAVRNLDCMDENRVQKPENARISQYVSGEGYHITEETEGNEADFDRLKEAVAQAVSGLQRELSLEKAGVYMEPEVRSDDEGLKQLLEQYNRYAGVTVTYTFGDQKEVLDGDTISQWLYDDGSQVIISEEAAGEYVQTLATKYNTAYRAKSLKTSYGPTVTISKGNYGWRINQPQERAGLLEMIRAGESGTREPVYSQKAASRGENDYGDTYVEINLTAQHLFFYKDGKLLVESDFVSGNESKGWSTPSGAYPLTYKERNATLKGEGYRTPVSYWMPFNGGIGLHDASWRSSFGGTIYKTNGSHGCVNLPPAVAKTIYENISQGDPVLCYELAGTEQSVTTNAGGRPEQTKPAETKPAETQPAETSPAPTQPAETKPAETSPAPTQPAETKPAETSPAPTQPAETEPAETSPAPTQPAETRPAGPGESSAGGSSGTEAVGPGAGLQ</sequence>
<evidence type="ECO:0000256" key="3">
    <source>
        <dbReference type="ARBA" id="ARBA00022960"/>
    </source>
</evidence>
<feature type="compositionally biased region" description="Low complexity" evidence="7">
    <location>
        <begin position="54"/>
        <end position="87"/>
    </location>
</feature>
<dbReference type="GO" id="GO:0008360">
    <property type="term" value="P:regulation of cell shape"/>
    <property type="evidence" value="ECO:0007669"/>
    <property type="project" value="UniProtKB-UniRule"/>
</dbReference>